<evidence type="ECO:0000256" key="4">
    <source>
        <dbReference type="ARBA" id="ARBA00045130"/>
    </source>
</evidence>
<dbReference type="InterPro" id="IPR058240">
    <property type="entry name" value="rSAM_sf"/>
</dbReference>
<evidence type="ECO:0000256" key="5">
    <source>
        <dbReference type="SAM" id="MobiDB-lite"/>
    </source>
</evidence>
<feature type="domain" description="Radical SAM core" evidence="6">
    <location>
        <begin position="48"/>
        <end position="294"/>
    </location>
</feature>
<dbReference type="NCBIfam" id="TIGR00539">
    <property type="entry name" value="hemN_rel"/>
    <property type="match status" value="1"/>
</dbReference>
<feature type="compositionally biased region" description="Basic and acidic residues" evidence="5">
    <location>
        <begin position="555"/>
        <end position="564"/>
    </location>
</feature>
<dbReference type="InterPro" id="IPR034505">
    <property type="entry name" value="Coproporphyrinogen-III_oxidase"/>
</dbReference>
<reference evidence="7 8" key="1">
    <citation type="submission" date="2023-03" db="EMBL/GenBank/DDBJ databases">
        <title>WGS of Gossypium arboreum.</title>
        <authorList>
            <person name="Yu D."/>
        </authorList>
    </citation>
    <scope>NUCLEOTIDE SEQUENCE [LARGE SCALE GENOMIC DNA]</scope>
    <source>
        <tissue evidence="7">Leaf</tissue>
    </source>
</reference>
<dbReference type="PANTHER" id="PTHR13932:SF5">
    <property type="entry name" value="RADICAL S-ADENOSYL METHIONINE DOMAIN-CONTAINING PROTEIN 1, MITOCHONDRIAL"/>
    <property type="match status" value="1"/>
</dbReference>
<feature type="region of interest" description="Disordered" evidence="5">
    <location>
        <begin position="523"/>
        <end position="564"/>
    </location>
</feature>
<sequence>MLKSTLTPIFSTFPAKPRYRKLLCRAISGNFNPIQTVRQNAAPNIFTTAQLPPTSVYIHLPFCRKRCHYCDFPVVALGSNSPTQTNDNEDDPRILNYIQLLCREINASRVSFESHSPLETVFFGGGTPSLVPPRLVSSILDLLKGKFGVTSDAEISMEMDPGTFDVKKMEEFMELGVNRVSLGVQAFQEQLLKACGRAHGVDEVNEAIEIMKSCGVENWSLDLISSLPNQTPQMWEESLKLTIEAQPNHVSVYDLQVEQGTKFGTLYTPGEFPLPTDVQSADFYRTASRMLSGAGYNHYEISSYCQDGFECKHNFTYWKNKPFYGFGLGSASYVRGMRFSRPKKMGGYINFVRSLENDKVDYTGNTNINVGDLASDIVMLSLRTAAGLNLKSFLCAFGYSVVASLCEAYKPFIESGHVLCLNEQRRVVNADEFNASLNEDGIGRGLAYIRLSDPDGFLLSNELISIAFGSYVCICNQWNRIEVNDNVDWIDQEKGRALPKFGEWDVNNPAAAEGFTVVFNKARDEKKTKGSAPNIMPSASSKKNQPPPSPPTPKSKLEFKDLWG</sequence>
<dbReference type="SFLD" id="SFLDS00029">
    <property type="entry name" value="Radical_SAM"/>
    <property type="match status" value="1"/>
</dbReference>
<dbReference type="CDD" id="cd01335">
    <property type="entry name" value="Radical_SAM"/>
    <property type="match status" value="1"/>
</dbReference>
<dbReference type="Pfam" id="PF05627">
    <property type="entry name" value="AvrRpt-cleavage"/>
    <property type="match status" value="1"/>
</dbReference>
<dbReference type="SUPFAM" id="SSF102114">
    <property type="entry name" value="Radical SAM enzymes"/>
    <property type="match status" value="1"/>
</dbReference>
<evidence type="ECO:0000256" key="2">
    <source>
        <dbReference type="ARBA" id="ARBA00014678"/>
    </source>
</evidence>
<organism evidence="7 8">
    <name type="scientific">Gossypium arboreum</name>
    <name type="common">Tree cotton</name>
    <name type="synonym">Gossypium nanking</name>
    <dbReference type="NCBI Taxonomy" id="29729"/>
    <lineage>
        <taxon>Eukaryota</taxon>
        <taxon>Viridiplantae</taxon>
        <taxon>Streptophyta</taxon>
        <taxon>Embryophyta</taxon>
        <taxon>Tracheophyta</taxon>
        <taxon>Spermatophyta</taxon>
        <taxon>Magnoliopsida</taxon>
        <taxon>eudicotyledons</taxon>
        <taxon>Gunneridae</taxon>
        <taxon>Pentapetalae</taxon>
        <taxon>rosids</taxon>
        <taxon>malvids</taxon>
        <taxon>Malvales</taxon>
        <taxon>Malvaceae</taxon>
        <taxon>Malvoideae</taxon>
        <taxon>Gossypium</taxon>
    </lineage>
</organism>
<keyword evidence="8" id="KW-1185">Reference proteome</keyword>
<evidence type="ECO:0000313" key="8">
    <source>
        <dbReference type="Proteomes" id="UP001358586"/>
    </source>
</evidence>
<dbReference type="SFLD" id="SFLDG01065">
    <property type="entry name" value="anaerobic_coproporphyrinogen-I"/>
    <property type="match status" value="1"/>
</dbReference>
<dbReference type="SMART" id="SM00729">
    <property type="entry name" value="Elp3"/>
    <property type="match status" value="1"/>
</dbReference>
<dbReference type="Proteomes" id="UP001358586">
    <property type="component" value="Chromosome 9"/>
</dbReference>
<dbReference type="InterPro" id="IPR004559">
    <property type="entry name" value="HemW-like"/>
</dbReference>
<dbReference type="InterPro" id="IPR008700">
    <property type="entry name" value="TypeIII_avirulence_cleave"/>
</dbReference>
<name>A0ABR0NVK5_GOSAR</name>
<gene>
    <name evidence="7" type="ORF">PVK06_032943</name>
</gene>
<dbReference type="EMBL" id="JARKNE010000009">
    <property type="protein sequence ID" value="KAK5805290.1"/>
    <property type="molecule type" value="Genomic_DNA"/>
</dbReference>
<dbReference type="Gene3D" id="3.80.30.20">
    <property type="entry name" value="tm_1862 like domain"/>
    <property type="match status" value="1"/>
</dbReference>
<comment type="similarity">
    <text evidence="1">Belongs to the anaerobic coproporphyrinogen-III oxidase family. HemW subfamily.</text>
</comment>
<accession>A0ABR0NVK5</accession>
<dbReference type="Pfam" id="PF04055">
    <property type="entry name" value="Radical_SAM"/>
    <property type="match status" value="1"/>
</dbReference>
<comment type="caution">
    <text evidence="7">The sequence shown here is derived from an EMBL/GenBank/DDBJ whole genome shotgun (WGS) entry which is preliminary data.</text>
</comment>
<proteinExistence type="inferred from homology"/>
<evidence type="ECO:0000256" key="1">
    <source>
        <dbReference type="ARBA" id="ARBA00006100"/>
    </source>
</evidence>
<dbReference type="InterPro" id="IPR006638">
    <property type="entry name" value="Elp3/MiaA/NifB-like_rSAM"/>
</dbReference>
<dbReference type="InterPro" id="IPR007197">
    <property type="entry name" value="rSAM"/>
</dbReference>
<dbReference type="PROSITE" id="PS51918">
    <property type="entry name" value="RADICAL_SAM"/>
    <property type="match status" value="1"/>
</dbReference>
<protein>
    <recommendedName>
        <fullName evidence="2">Radical S-adenosyl methionine domain-containing protein 1, mitochondrial</fullName>
    </recommendedName>
    <alternativeName>
        <fullName evidence="3">Putative heme chaperone</fullName>
    </alternativeName>
</protein>
<evidence type="ECO:0000313" key="7">
    <source>
        <dbReference type="EMBL" id="KAK5805290.1"/>
    </source>
</evidence>
<evidence type="ECO:0000259" key="6">
    <source>
        <dbReference type="PROSITE" id="PS51918"/>
    </source>
</evidence>
<dbReference type="InterPro" id="IPR023404">
    <property type="entry name" value="rSAM_horseshoe"/>
</dbReference>
<evidence type="ECO:0000256" key="3">
    <source>
        <dbReference type="ARBA" id="ARBA00033094"/>
    </source>
</evidence>
<dbReference type="PANTHER" id="PTHR13932">
    <property type="entry name" value="COPROPORPHYRINIGEN III OXIDASE"/>
    <property type="match status" value="1"/>
</dbReference>
<dbReference type="SFLD" id="SFLDF00562">
    <property type="entry name" value="HemN-like__clustered_with_heat"/>
    <property type="match status" value="1"/>
</dbReference>
<comment type="function">
    <text evidence="4">May be a heme chaperone, appears to bind heme. Homologous bacterial proteins do not have oxygen-independent coproporphyrinogen-III oxidase activity. Binds 1 [4Fe-4S] cluster. The cluster is coordinated with 3 cysteines and an exchangeable S-adenosyl-L-methionine.</text>
</comment>